<evidence type="ECO:0000313" key="5">
    <source>
        <dbReference type="EMBL" id="KAJ7221588.1"/>
    </source>
</evidence>
<keyword evidence="6" id="KW-1185">Reference proteome</keyword>
<accession>A0AAD6VSQ0</accession>
<evidence type="ECO:0000256" key="3">
    <source>
        <dbReference type="SAM" id="MobiDB-lite"/>
    </source>
</evidence>
<dbReference type="SMART" id="SM00184">
    <property type="entry name" value="RING"/>
    <property type="match status" value="1"/>
</dbReference>
<keyword evidence="1" id="KW-0863">Zinc-finger</keyword>
<evidence type="ECO:0000256" key="2">
    <source>
        <dbReference type="SAM" id="Coils"/>
    </source>
</evidence>
<dbReference type="InterPro" id="IPR013083">
    <property type="entry name" value="Znf_RING/FYVE/PHD"/>
</dbReference>
<feature type="compositionally biased region" description="Basic and acidic residues" evidence="3">
    <location>
        <begin position="294"/>
        <end position="303"/>
    </location>
</feature>
<gene>
    <name evidence="5" type="ORF">GGX14DRAFT_670359</name>
</gene>
<dbReference type="PROSITE" id="PS50089">
    <property type="entry name" value="ZF_RING_2"/>
    <property type="match status" value="1"/>
</dbReference>
<protein>
    <recommendedName>
        <fullName evidence="4">RING-type domain-containing protein</fullName>
    </recommendedName>
</protein>
<dbReference type="GO" id="GO:0008270">
    <property type="term" value="F:zinc ion binding"/>
    <property type="evidence" value="ECO:0007669"/>
    <property type="project" value="UniProtKB-KW"/>
</dbReference>
<evidence type="ECO:0000259" key="4">
    <source>
        <dbReference type="PROSITE" id="PS50089"/>
    </source>
</evidence>
<dbReference type="Gene3D" id="3.30.40.10">
    <property type="entry name" value="Zinc/RING finger domain, C3HC4 (zinc finger)"/>
    <property type="match status" value="1"/>
</dbReference>
<dbReference type="AlphaFoldDB" id="A0AAD6VSQ0"/>
<comment type="caution">
    <text evidence="5">The sequence shown here is derived from an EMBL/GenBank/DDBJ whole genome shotgun (WGS) entry which is preliminary data.</text>
</comment>
<dbReference type="Proteomes" id="UP001219525">
    <property type="component" value="Unassembled WGS sequence"/>
</dbReference>
<dbReference type="SUPFAM" id="SSF57850">
    <property type="entry name" value="RING/U-box"/>
    <property type="match status" value="1"/>
</dbReference>
<feature type="region of interest" description="Disordered" evidence="3">
    <location>
        <begin position="284"/>
        <end position="323"/>
    </location>
</feature>
<organism evidence="5 6">
    <name type="scientific">Mycena pura</name>
    <dbReference type="NCBI Taxonomy" id="153505"/>
    <lineage>
        <taxon>Eukaryota</taxon>
        <taxon>Fungi</taxon>
        <taxon>Dikarya</taxon>
        <taxon>Basidiomycota</taxon>
        <taxon>Agaricomycotina</taxon>
        <taxon>Agaricomycetes</taxon>
        <taxon>Agaricomycetidae</taxon>
        <taxon>Agaricales</taxon>
        <taxon>Marasmiineae</taxon>
        <taxon>Mycenaceae</taxon>
        <taxon>Mycena</taxon>
    </lineage>
</organism>
<keyword evidence="2" id="KW-0175">Coiled coil</keyword>
<sequence length="323" mass="36221">MTVKVQCTVCYDSFALDTFRFLPTCGHGLCIACSAKTHKKPDCVTCRRPKGGQEPIRIYITLAESSGGAAHSVVDKLKKIGPESVALSVQKAGKKIRHAMKDLEADVAHDLLAAAKDLDERIYPLFQELELARDQIATQNAHIQELQQVVESGEDEIKQLRRSLKNAKVHESAAVFLAEKAEKAKDAFQAENVKLNRTVQRQLSDLAAKENEDALLRAKLTRRDDKLTRRENRISVLEKKLKLLSRSAKHPKPEENDPDESLQIDKTADVRDYFSPIIPLSNAPTVQGIRNPRKSNDWIEPHVARRGGNPFKRVRPSSEVIEL</sequence>
<evidence type="ECO:0000256" key="1">
    <source>
        <dbReference type="PROSITE-ProRule" id="PRU00175"/>
    </source>
</evidence>
<feature type="coiled-coil region" evidence="2">
    <location>
        <begin position="129"/>
        <end position="212"/>
    </location>
</feature>
<feature type="region of interest" description="Disordered" evidence="3">
    <location>
        <begin position="245"/>
        <end position="265"/>
    </location>
</feature>
<evidence type="ECO:0000313" key="6">
    <source>
        <dbReference type="Proteomes" id="UP001219525"/>
    </source>
</evidence>
<reference evidence="5" key="1">
    <citation type="submission" date="2023-03" db="EMBL/GenBank/DDBJ databases">
        <title>Massive genome expansion in bonnet fungi (Mycena s.s.) driven by repeated elements and novel gene families across ecological guilds.</title>
        <authorList>
            <consortium name="Lawrence Berkeley National Laboratory"/>
            <person name="Harder C.B."/>
            <person name="Miyauchi S."/>
            <person name="Viragh M."/>
            <person name="Kuo A."/>
            <person name="Thoen E."/>
            <person name="Andreopoulos B."/>
            <person name="Lu D."/>
            <person name="Skrede I."/>
            <person name="Drula E."/>
            <person name="Henrissat B."/>
            <person name="Morin E."/>
            <person name="Kohler A."/>
            <person name="Barry K."/>
            <person name="LaButti K."/>
            <person name="Morin E."/>
            <person name="Salamov A."/>
            <person name="Lipzen A."/>
            <person name="Mereny Z."/>
            <person name="Hegedus B."/>
            <person name="Baldrian P."/>
            <person name="Stursova M."/>
            <person name="Weitz H."/>
            <person name="Taylor A."/>
            <person name="Grigoriev I.V."/>
            <person name="Nagy L.G."/>
            <person name="Martin F."/>
            <person name="Kauserud H."/>
        </authorList>
    </citation>
    <scope>NUCLEOTIDE SEQUENCE</scope>
    <source>
        <strain evidence="5">9144</strain>
    </source>
</reference>
<proteinExistence type="predicted"/>
<keyword evidence="1" id="KW-0862">Zinc</keyword>
<feature type="domain" description="RING-type" evidence="4">
    <location>
        <begin position="7"/>
        <end position="47"/>
    </location>
</feature>
<keyword evidence="1" id="KW-0479">Metal-binding</keyword>
<dbReference type="InterPro" id="IPR001841">
    <property type="entry name" value="Znf_RING"/>
</dbReference>
<dbReference type="EMBL" id="JARJCW010000008">
    <property type="protein sequence ID" value="KAJ7221588.1"/>
    <property type="molecule type" value="Genomic_DNA"/>
</dbReference>
<name>A0AAD6VSQ0_9AGAR</name>